<organism evidence="2 3">
    <name type="scientific">Perca fluviatilis</name>
    <name type="common">European perch</name>
    <dbReference type="NCBI Taxonomy" id="8168"/>
    <lineage>
        <taxon>Eukaryota</taxon>
        <taxon>Metazoa</taxon>
        <taxon>Chordata</taxon>
        <taxon>Craniata</taxon>
        <taxon>Vertebrata</taxon>
        <taxon>Euteleostomi</taxon>
        <taxon>Actinopterygii</taxon>
        <taxon>Neopterygii</taxon>
        <taxon>Teleostei</taxon>
        <taxon>Neoteleostei</taxon>
        <taxon>Acanthomorphata</taxon>
        <taxon>Eupercaria</taxon>
        <taxon>Perciformes</taxon>
        <taxon>Percoidei</taxon>
        <taxon>Percidae</taxon>
        <taxon>Percinae</taxon>
        <taxon>Perca</taxon>
    </lineage>
</organism>
<dbReference type="Proteomes" id="UP000465112">
    <property type="component" value="Chromosome 9"/>
</dbReference>
<gene>
    <name evidence="2" type="ORF">PFLUV_G00114470</name>
</gene>
<feature type="compositionally biased region" description="Low complexity" evidence="1">
    <location>
        <begin position="65"/>
        <end position="76"/>
    </location>
</feature>
<dbReference type="EMBL" id="VHII01000009">
    <property type="protein sequence ID" value="KAF1386083.1"/>
    <property type="molecule type" value="Genomic_DNA"/>
</dbReference>
<sequence length="145" mass="15699">MYNTLIILAKQFIHKCRFLKVSVLTIHGPFSVDIRRPANPQTNVPAKSILVHRPQPFDSDVTTQAASGAVSSGPVSTPTTELRTGSCLNKDSVSRRIGSSTHLLIGYSPGFRPLRLAVVSALQECLVITSLRHQIQKKTPACPAA</sequence>
<proteinExistence type="predicted"/>
<feature type="region of interest" description="Disordered" evidence="1">
    <location>
        <begin position="63"/>
        <end position="84"/>
    </location>
</feature>
<keyword evidence="3" id="KW-1185">Reference proteome</keyword>
<evidence type="ECO:0000313" key="3">
    <source>
        <dbReference type="Proteomes" id="UP000465112"/>
    </source>
</evidence>
<protein>
    <submittedName>
        <fullName evidence="2">Uncharacterized protein</fullName>
    </submittedName>
</protein>
<comment type="caution">
    <text evidence="2">The sequence shown here is derived from an EMBL/GenBank/DDBJ whole genome shotgun (WGS) entry which is preliminary data.</text>
</comment>
<reference evidence="2 3" key="1">
    <citation type="submission" date="2019-06" db="EMBL/GenBank/DDBJ databases">
        <title>A chromosome-scale genome assembly of the European perch, Perca fluviatilis.</title>
        <authorList>
            <person name="Roques C."/>
            <person name="Zahm M."/>
            <person name="Cabau C."/>
            <person name="Klopp C."/>
            <person name="Bouchez O."/>
            <person name="Donnadieu C."/>
            <person name="Kuhl H."/>
            <person name="Gislard M."/>
            <person name="Guendouz S."/>
            <person name="Journot L."/>
            <person name="Haffray P."/>
            <person name="Bestin A."/>
            <person name="Morvezen R."/>
            <person name="Feron R."/>
            <person name="Wen M."/>
            <person name="Jouanno E."/>
            <person name="Herpin A."/>
            <person name="Schartl M."/>
            <person name="Postlethwait J."/>
            <person name="Schaerlinger B."/>
            <person name="Chardard D."/>
            <person name="Lecocq T."/>
            <person name="Poncet C."/>
            <person name="Jaffrelo L."/>
            <person name="Lampietro C."/>
            <person name="Guiguen Y."/>
        </authorList>
    </citation>
    <scope>NUCLEOTIDE SEQUENCE [LARGE SCALE GENOMIC DNA]</scope>
    <source>
        <tissue evidence="2">Blood</tissue>
    </source>
</reference>
<evidence type="ECO:0000313" key="2">
    <source>
        <dbReference type="EMBL" id="KAF1386083.1"/>
    </source>
</evidence>
<dbReference type="AlphaFoldDB" id="A0A6A5F9N1"/>
<accession>A0A6A5F9N1</accession>
<name>A0A6A5F9N1_PERFL</name>
<evidence type="ECO:0000256" key="1">
    <source>
        <dbReference type="SAM" id="MobiDB-lite"/>
    </source>
</evidence>